<dbReference type="RefSeq" id="WP_051517402.1">
    <property type="nucleotide sequence ID" value="NZ_JHAC01000049.1"/>
</dbReference>
<keyword evidence="2" id="KW-1133">Transmembrane helix</keyword>
<gene>
    <name evidence="3" type="ORF">DEIPH_ctg051orf0067</name>
</gene>
<dbReference type="OrthoDB" id="72166at2"/>
<comment type="caution">
    <text evidence="3">The sequence shown here is derived from an EMBL/GenBank/DDBJ whole genome shotgun (WGS) entry which is preliminary data.</text>
</comment>
<keyword evidence="2" id="KW-0812">Transmembrane</keyword>
<accession>A0A016QMQ3</accession>
<keyword evidence="2" id="KW-0472">Membrane</keyword>
<feature type="transmembrane region" description="Helical" evidence="2">
    <location>
        <begin position="6"/>
        <end position="28"/>
    </location>
</feature>
<feature type="transmembrane region" description="Helical" evidence="2">
    <location>
        <begin position="68"/>
        <end position="87"/>
    </location>
</feature>
<dbReference type="AlphaFoldDB" id="A0A016QMQ3"/>
<evidence type="ECO:0000313" key="4">
    <source>
        <dbReference type="Proteomes" id="UP000020492"/>
    </source>
</evidence>
<keyword evidence="4" id="KW-1185">Reference proteome</keyword>
<organism evidence="3 4">
    <name type="scientific">Deinococcus phoenicis</name>
    <dbReference type="NCBI Taxonomy" id="1476583"/>
    <lineage>
        <taxon>Bacteria</taxon>
        <taxon>Thermotogati</taxon>
        <taxon>Deinococcota</taxon>
        <taxon>Deinococci</taxon>
        <taxon>Deinococcales</taxon>
        <taxon>Deinococcaceae</taxon>
        <taxon>Deinococcus</taxon>
    </lineage>
</organism>
<dbReference type="Proteomes" id="UP000020492">
    <property type="component" value="Unassembled WGS sequence"/>
</dbReference>
<feature type="transmembrane region" description="Helical" evidence="2">
    <location>
        <begin position="40"/>
        <end position="62"/>
    </location>
</feature>
<evidence type="ECO:0000256" key="2">
    <source>
        <dbReference type="SAM" id="Phobius"/>
    </source>
</evidence>
<dbReference type="EMBL" id="JHAC01000049">
    <property type="protein sequence ID" value="EYB67152.1"/>
    <property type="molecule type" value="Genomic_DNA"/>
</dbReference>
<sequence>MSDPAFLAGLVPLFGGAFVAGAVTQLARQLARPAPPRARVVIARATCAGIAALTVAALLTVVVRPVPAAALLLAAACVTGWSGPGILTRLGTLVERKLGLPGDPQREWRGNERHRTHPAGPDGHTEA</sequence>
<proteinExistence type="predicted"/>
<feature type="compositionally biased region" description="Basic and acidic residues" evidence="1">
    <location>
        <begin position="98"/>
        <end position="113"/>
    </location>
</feature>
<evidence type="ECO:0000256" key="1">
    <source>
        <dbReference type="SAM" id="MobiDB-lite"/>
    </source>
</evidence>
<dbReference type="STRING" id="1476583.DEIPH_ctg051orf0067"/>
<name>A0A016QMQ3_9DEIO</name>
<protein>
    <submittedName>
        <fullName evidence="3">Uncharacterized protein</fullName>
    </submittedName>
</protein>
<evidence type="ECO:0000313" key="3">
    <source>
        <dbReference type="EMBL" id="EYB67152.1"/>
    </source>
</evidence>
<reference evidence="3 4" key="1">
    <citation type="submission" date="2014-03" db="EMBL/GenBank/DDBJ databases">
        <title>Draft genome sequence of Deinococcus phoenicis 1P10ME.</title>
        <authorList>
            <person name="Stepanov V.G."/>
            <person name="Vaishampayan P."/>
            <person name="Venkateswaran K."/>
            <person name="Fox G.E."/>
        </authorList>
    </citation>
    <scope>NUCLEOTIDE SEQUENCE [LARGE SCALE GENOMIC DNA]</scope>
    <source>
        <strain evidence="3 4">1P10ME</strain>
    </source>
</reference>
<dbReference type="PATRIC" id="fig|1476583.3.peg.2867"/>
<feature type="region of interest" description="Disordered" evidence="1">
    <location>
        <begin position="98"/>
        <end position="127"/>
    </location>
</feature>